<dbReference type="InterPro" id="IPR050445">
    <property type="entry name" value="Bact_polysacc_biosynth/exp"/>
</dbReference>
<sequence>MLKALWTRIRNLNKLFIYVVVLPTAVAILYFGIIASPVYISESRFIVYSPSQHMSSSGLSSLLSGLSGSSSMTGTYSVHDYIESWDAMMAVNRAYNLKEVYGNSGIDIFGRFGGLFYPSSSYVKLLRYYQSMVTDNLDNTSGITKLKVRAYSAADAQKINAFLLQKSEALINQMNDQARENAVSYAQQDVNKAEVRVNQATVALAAYRNQHAVFSPDPQSALQLQLISQLQTQVISEKAQLAAILQHAPQNPQIPVLRSGIAALVSEVDKEKAKVVGGKSSLASKDPAYVRLSLAQALATKILEAAVTSLEQAKVEAQKQQLYLEPISRPNLPDAPQEPHRVRDILGVLALALVVWGVLSILVAGVREHHD</sequence>
<name>A0A2W1KNU4_ACIFR</name>
<proteinExistence type="predicted"/>
<keyword evidence="1" id="KW-1133">Transmembrane helix</keyword>
<evidence type="ECO:0000256" key="1">
    <source>
        <dbReference type="SAM" id="Phobius"/>
    </source>
</evidence>
<keyword evidence="1" id="KW-0472">Membrane</keyword>
<feature type="transmembrane region" description="Helical" evidence="1">
    <location>
        <begin position="345"/>
        <end position="366"/>
    </location>
</feature>
<dbReference type="RefSeq" id="WP_012537503.1">
    <property type="nucleotide sequence ID" value="NZ_AP025160.1"/>
</dbReference>
<gene>
    <name evidence="2" type="ORF">DN052_11075</name>
</gene>
<dbReference type="OrthoDB" id="5497849at2"/>
<dbReference type="PANTHER" id="PTHR32309:SF13">
    <property type="entry name" value="FERRIC ENTEROBACTIN TRANSPORT PROTEIN FEPE"/>
    <property type="match status" value="1"/>
</dbReference>
<dbReference type="GO" id="GO:0004713">
    <property type="term" value="F:protein tyrosine kinase activity"/>
    <property type="evidence" value="ECO:0007669"/>
    <property type="project" value="TreeGrafter"/>
</dbReference>
<accession>A0A2W1KNU4</accession>
<dbReference type="Proteomes" id="UP000248886">
    <property type="component" value="Unassembled WGS sequence"/>
</dbReference>
<feature type="transmembrane region" description="Helical" evidence="1">
    <location>
        <begin position="15"/>
        <end position="40"/>
    </location>
</feature>
<dbReference type="GeneID" id="65281974"/>
<dbReference type="AlphaFoldDB" id="A0A2W1KNU4"/>
<organism evidence="2 3">
    <name type="scientific">Acidithiobacillus ferrooxidans</name>
    <name type="common">Thiobacillus ferrooxidans</name>
    <dbReference type="NCBI Taxonomy" id="920"/>
    <lineage>
        <taxon>Bacteria</taxon>
        <taxon>Pseudomonadati</taxon>
        <taxon>Pseudomonadota</taxon>
        <taxon>Acidithiobacillia</taxon>
        <taxon>Acidithiobacillales</taxon>
        <taxon>Acidithiobacillaceae</taxon>
        <taxon>Acidithiobacillus</taxon>
    </lineage>
</organism>
<dbReference type="EMBL" id="QKQP01000005">
    <property type="protein sequence ID" value="PZD80947.1"/>
    <property type="molecule type" value="Genomic_DNA"/>
</dbReference>
<dbReference type="GO" id="GO:0005886">
    <property type="term" value="C:plasma membrane"/>
    <property type="evidence" value="ECO:0007669"/>
    <property type="project" value="TreeGrafter"/>
</dbReference>
<protein>
    <submittedName>
        <fullName evidence="2">Capsule biosynthesis protein</fullName>
    </submittedName>
</protein>
<reference evidence="2 3" key="1">
    <citation type="submission" date="2018-06" db="EMBL/GenBank/DDBJ databases">
        <title>Draft sequence of Acidithiobacillus ferrooxidans CCM 4253.</title>
        <authorList>
            <person name="Moya-Beltran A."/>
            <person name="Castro M."/>
            <person name="Covarrubias P.C."/>
            <person name="Issotta F."/>
            <person name="Janiczek O."/>
            <person name="Mandl M."/>
            <person name="Kucera J."/>
            <person name="Quatrini R."/>
        </authorList>
    </citation>
    <scope>NUCLEOTIDE SEQUENCE [LARGE SCALE GENOMIC DNA]</scope>
    <source>
        <strain evidence="2 3">CCM 4253</strain>
    </source>
</reference>
<dbReference type="PANTHER" id="PTHR32309">
    <property type="entry name" value="TYROSINE-PROTEIN KINASE"/>
    <property type="match status" value="1"/>
</dbReference>
<evidence type="ECO:0000313" key="3">
    <source>
        <dbReference type="Proteomes" id="UP000248886"/>
    </source>
</evidence>
<dbReference type="OMA" id="ADQYHST"/>
<evidence type="ECO:0000313" key="2">
    <source>
        <dbReference type="EMBL" id="PZD80947.1"/>
    </source>
</evidence>
<comment type="caution">
    <text evidence="2">The sequence shown here is derived from an EMBL/GenBank/DDBJ whole genome shotgun (WGS) entry which is preliminary data.</text>
</comment>
<keyword evidence="1" id="KW-0812">Transmembrane</keyword>